<evidence type="ECO:0000256" key="8">
    <source>
        <dbReference type="ARBA" id="ARBA00022840"/>
    </source>
</evidence>
<accession>A0A8H6JPX5</accession>
<evidence type="ECO:0000313" key="17">
    <source>
        <dbReference type="EMBL" id="KAF6816696.1"/>
    </source>
</evidence>
<dbReference type="InterPro" id="IPR001245">
    <property type="entry name" value="Ser-Thr/Tyr_kinase_cat_dom"/>
</dbReference>
<feature type="compositionally biased region" description="Pro residues" evidence="15">
    <location>
        <begin position="538"/>
        <end position="554"/>
    </location>
</feature>
<comment type="caution">
    <text evidence="17">The sequence shown here is derived from an EMBL/GenBank/DDBJ whole genome shotgun (WGS) entry which is preliminary data.</text>
</comment>
<feature type="region of interest" description="Disordered" evidence="15">
    <location>
        <begin position="454"/>
        <end position="722"/>
    </location>
</feature>
<feature type="region of interest" description="Disordered" evidence="15">
    <location>
        <begin position="758"/>
        <end position="783"/>
    </location>
</feature>
<feature type="region of interest" description="Disordered" evidence="15">
    <location>
        <begin position="1"/>
        <end position="25"/>
    </location>
</feature>
<dbReference type="Gene3D" id="3.30.200.20">
    <property type="entry name" value="Phosphorylase Kinase, domain 1"/>
    <property type="match status" value="1"/>
</dbReference>
<dbReference type="GO" id="GO:0015031">
    <property type="term" value="P:protein transport"/>
    <property type="evidence" value="ECO:0007669"/>
    <property type="project" value="UniProtKB-KW"/>
</dbReference>
<organism evidence="17 18">
    <name type="scientific">Colletotrichum sojae</name>
    <dbReference type="NCBI Taxonomy" id="2175907"/>
    <lineage>
        <taxon>Eukaryota</taxon>
        <taxon>Fungi</taxon>
        <taxon>Dikarya</taxon>
        <taxon>Ascomycota</taxon>
        <taxon>Pezizomycotina</taxon>
        <taxon>Sordariomycetes</taxon>
        <taxon>Hypocreomycetidae</taxon>
        <taxon>Glomerellales</taxon>
        <taxon>Glomerellaceae</taxon>
        <taxon>Colletotrichum</taxon>
        <taxon>Colletotrichum orchidearum species complex</taxon>
    </lineage>
</organism>
<feature type="domain" description="Protein kinase" evidence="16">
    <location>
        <begin position="69"/>
        <end position="382"/>
    </location>
</feature>
<keyword evidence="9" id="KW-0653">Protein transport</keyword>
<feature type="compositionally biased region" description="Basic and acidic residues" evidence="15">
    <location>
        <begin position="770"/>
        <end position="783"/>
    </location>
</feature>
<evidence type="ECO:0000256" key="4">
    <source>
        <dbReference type="ARBA" id="ARBA00022527"/>
    </source>
</evidence>
<feature type="compositionally biased region" description="Basic and acidic residues" evidence="15">
    <location>
        <begin position="454"/>
        <end position="492"/>
    </location>
</feature>
<name>A0A8H6JPX5_9PEZI</name>
<gene>
    <name evidence="17" type="ORF">CSOJ01_02871</name>
</gene>
<comment type="catalytic activity">
    <reaction evidence="13">
        <text>L-seryl-[protein] + ATP = O-phospho-L-seryl-[protein] + ADP + H(+)</text>
        <dbReference type="Rhea" id="RHEA:17989"/>
        <dbReference type="Rhea" id="RHEA-COMP:9863"/>
        <dbReference type="Rhea" id="RHEA-COMP:11604"/>
        <dbReference type="ChEBI" id="CHEBI:15378"/>
        <dbReference type="ChEBI" id="CHEBI:29999"/>
        <dbReference type="ChEBI" id="CHEBI:30616"/>
        <dbReference type="ChEBI" id="CHEBI:83421"/>
        <dbReference type="ChEBI" id="CHEBI:456216"/>
        <dbReference type="EC" id="2.7.11.1"/>
    </reaction>
</comment>
<reference evidence="17 18" key="1">
    <citation type="journal article" date="2020" name="Phytopathology">
        <title>Genome Sequence Resources of Colletotrichum truncatum, C. plurivorum, C. musicola, and C. sojae: Four Species Pathogenic to Soybean (Glycine max).</title>
        <authorList>
            <person name="Rogerio F."/>
            <person name="Boufleur T.R."/>
            <person name="Ciampi-Guillardi M."/>
            <person name="Sukno S.A."/>
            <person name="Thon M.R."/>
            <person name="Massola Junior N.S."/>
            <person name="Baroncelli R."/>
        </authorList>
    </citation>
    <scope>NUCLEOTIDE SEQUENCE [LARGE SCALE GENOMIC DNA]</scope>
    <source>
        <strain evidence="17 18">LFN0009</strain>
    </source>
</reference>
<evidence type="ECO:0000256" key="7">
    <source>
        <dbReference type="ARBA" id="ARBA00022777"/>
    </source>
</evidence>
<evidence type="ECO:0000256" key="6">
    <source>
        <dbReference type="ARBA" id="ARBA00022741"/>
    </source>
</evidence>
<keyword evidence="5" id="KW-0808">Transferase</keyword>
<sequence length="783" mass="87209">MADTDGDDGWTKVHRQFQGHPDRLPPAQRELFELERIKEWESSEGHWSGLGKHPADFAESKKIHLKIVAPKDNNLGWGTYGRVEKVTHRSVCLARKWIQPRHNRTIDILREEAHVMERLDHDHIVKLIGTYTFRQRELYLLLWPVAVCNLSELLTDLQDLESGQGDREDVVKRLEALGLTDLGAVESRGRNISKPSSKGKCPLKFLQRIIGCIGQAVTYCHHSNIRHLDLKPTNILLNPERVYLADFGIARDVNDQEQTTTIGHQGTPKWRAPEIYDFKGWSMKSADIYSLGLIYLNIATAVYHGNLSAFYTVLEDLIPRSRAEKLHHYQQQLAEQALATQNFRNAELPTVEPRHVLDLTRKMLSLEPASRPRADQVDQELVDLGGIEQVYHSTCCRKSVRYVAKRMDNRYSQLYEEKERLKHEKERMKHENERLKKENATWSAKDETYEMRIKNQEGRHAKDVERLAKQLEDEKRKRRDLEEKLREMETRSSRRHSRIGLPRPEPSKDARISSADFSIGPGPQTRPITHPIPQSAVRPPPALTSTPPVAPSRPAPGTRIPTDPLKAWATRNPIVMAGNPAPGTISRSGDSPSPGPQTSTCALRSRGSGSRLPVLAKIPATPGSSTPNLARDPSWTDSTQASMSSSIFSRRSFETATDAAPTPPAASPAVKQAGFHAFVPQVPEQQAQPDPAVSMPPSVSSAASSPRTTRAELASVAGSAISNDMSGVVKVPSLPTTKSWAAIAGEPFGLAKMVGSPHRVHSVASAPRPVPDHSNRERGRGPA</sequence>
<evidence type="ECO:0000256" key="3">
    <source>
        <dbReference type="ARBA" id="ARBA00022448"/>
    </source>
</evidence>
<dbReference type="GO" id="GO:0005829">
    <property type="term" value="C:cytosol"/>
    <property type="evidence" value="ECO:0007669"/>
    <property type="project" value="TreeGrafter"/>
</dbReference>
<evidence type="ECO:0000256" key="13">
    <source>
        <dbReference type="ARBA" id="ARBA00048679"/>
    </source>
</evidence>
<proteinExistence type="predicted"/>
<dbReference type="EMBL" id="WIGN01000026">
    <property type="protein sequence ID" value="KAF6816696.1"/>
    <property type="molecule type" value="Genomic_DNA"/>
</dbReference>
<protein>
    <recommendedName>
        <fullName evidence="2">non-specific serine/threonine protein kinase</fullName>
        <ecNumber evidence="2">2.7.11.1</ecNumber>
    </recommendedName>
    <alternativeName>
        <fullName evidence="11">Autophagy-related protein 1</fullName>
    </alternativeName>
</protein>
<dbReference type="PANTHER" id="PTHR24348:SF22">
    <property type="entry name" value="NON-SPECIFIC SERINE_THREONINE PROTEIN KINASE"/>
    <property type="match status" value="1"/>
</dbReference>
<dbReference type="InterPro" id="IPR017441">
    <property type="entry name" value="Protein_kinase_ATP_BS"/>
</dbReference>
<evidence type="ECO:0000256" key="9">
    <source>
        <dbReference type="ARBA" id="ARBA00022927"/>
    </source>
</evidence>
<evidence type="ECO:0000256" key="1">
    <source>
        <dbReference type="ARBA" id="ARBA00004623"/>
    </source>
</evidence>
<dbReference type="SMART" id="SM00220">
    <property type="entry name" value="S_TKc"/>
    <property type="match status" value="1"/>
</dbReference>
<keyword evidence="10" id="KW-0072">Autophagy</keyword>
<dbReference type="Proteomes" id="UP000652219">
    <property type="component" value="Unassembled WGS sequence"/>
</dbReference>
<dbReference type="SUPFAM" id="SSF56112">
    <property type="entry name" value="Protein kinase-like (PK-like)"/>
    <property type="match status" value="1"/>
</dbReference>
<evidence type="ECO:0000313" key="18">
    <source>
        <dbReference type="Proteomes" id="UP000652219"/>
    </source>
</evidence>
<evidence type="ECO:0000256" key="15">
    <source>
        <dbReference type="SAM" id="MobiDB-lite"/>
    </source>
</evidence>
<evidence type="ECO:0000259" key="16">
    <source>
        <dbReference type="PROSITE" id="PS50011"/>
    </source>
</evidence>
<dbReference type="GO" id="GO:0042594">
    <property type="term" value="P:response to starvation"/>
    <property type="evidence" value="ECO:0007669"/>
    <property type="project" value="TreeGrafter"/>
</dbReference>
<evidence type="ECO:0000256" key="14">
    <source>
        <dbReference type="PROSITE-ProRule" id="PRU10141"/>
    </source>
</evidence>
<keyword evidence="8 14" id="KW-0067">ATP-binding</keyword>
<dbReference type="PANTHER" id="PTHR24348">
    <property type="entry name" value="SERINE/THREONINE-PROTEIN KINASE UNC-51-RELATED"/>
    <property type="match status" value="1"/>
</dbReference>
<dbReference type="GO" id="GO:0005524">
    <property type="term" value="F:ATP binding"/>
    <property type="evidence" value="ECO:0007669"/>
    <property type="project" value="UniProtKB-UniRule"/>
</dbReference>
<dbReference type="PROSITE" id="PS00108">
    <property type="entry name" value="PROTEIN_KINASE_ST"/>
    <property type="match status" value="1"/>
</dbReference>
<dbReference type="GO" id="GO:0034045">
    <property type="term" value="C:phagophore assembly site membrane"/>
    <property type="evidence" value="ECO:0007669"/>
    <property type="project" value="UniProtKB-SubCell"/>
</dbReference>
<dbReference type="GO" id="GO:0000422">
    <property type="term" value="P:autophagy of mitochondrion"/>
    <property type="evidence" value="ECO:0007669"/>
    <property type="project" value="TreeGrafter"/>
</dbReference>
<dbReference type="AlphaFoldDB" id="A0A8H6JPX5"/>
<comment type="subcellular location">
    <subcellularLocation>
        <location evidence="1">Preautophagosomal structure membrane</location>
        <topology evidence="1">Peripheral membrane protein</topology>
    </subcellularLocation>
</comment>
<dbReference type="InterPro" id="IPR011009">
    <property type="entry name" value="Kinase-like_dom_sf"/>
</dbReference>
<comment type="catalytic activity">
    <reaction evidence="12">
        <text>L-threonyl-[protein] + ATP = O-phospho-L-threonyl-[protein] + ADP + H(+)</text>
        <dbReference type="Rhea" id="RHEA:46608"/>
        <dbReference type="Rhea" id="RHEA-COMP:11060"/>
        <dbReference type="Rhea" id="RHEA-COMP:11605"/>
        <dbReference type="ChEBI" id="CHEBI:15378"/>
        <dbReference type="ChEBI" id="CHEBI:30013"/>
        <dbReference type="ChEBI" id="CHEBI:30616"/>
        <dbReference type="ChEBI" id="CHEBI:61977"/>
        <dbReference type="ChEBI" id="CHEBI:456216"/>
        <dbReference type="EC" id="2.7.11.1"/>
    </reaction>
</comment>
<dbReference type="GO" id="GO:0004674">
    <property type="term" value="F:protein serine/threonine kinase activity"/>
    <property type="evidence" value="ECO:0007669"/>
    <property type="project" value="UniProtKB-KW"/>
</dbReference>
<dbReference type="Pfam" id="PF07714">
    <property type="entry name" value="PK_Tyr_Ser-Thr"/>
    <property type="match status" value="1"/>
</dbReference>
<dbReference type="GO" id="GO:0010506">
    <property type="term" value="P:regulation of autophagy"/>
    <property type="evidence" value="ECO:0007669"/>
    <property type="project" value="InterPro"/>
</dbReference>
<dbReference type="GO" id="GO:0005776">
    <property type="term" value="C:autophagosome"/>
    <property type="evidence" value="ECO:0007669"/>
    <property type="project" value="TreeGrafter"/>
</dbReference>
<dbReference type="PROSITE" id="PS00107">
    <property type="entry name" value="PROTEIN_KINASE_ATP"/>
    <property type="match status" value="1"/>
</dbReference>
<keyword evidence="4" id="KW-0723">Serine/threonine-protein kinase</keyword>
<feature type="compositionally biased region" description="Low complexity" evidence="15">
    <location>
        <begin position="642"/>
        <end position="660"/>
    </location>
</feature>
<dbReference type="Gene3D" id="1.10.510.10">
    <property type="entry name" value="Transferase(Phosphotransferase) domain 1"/>
    <property type="match status" value="1"/>
</dbReference>
<keyword evidence="18" id="KW-1185">Reference proteome</keyword>
<dbReference type="GO" id="GO:0000045">
    <property type="term" value="P:autophagosome assembly"/>
    <property type="evidence" value="ECO:0007669"/>
    <property type="project" value="TreeGrafter"/>
</dbReference>
<evidence type="ECO:0000256" key="2">
    <source>
        <dbReference type="ARBA" id="ARBA00012513"/>
    </source>
</evidence>
<dbReference type="InterPro" id="IPR000719">
    <property type="entry name" value="Prot_kinase_dom"/>
</dbReference>
<evidence type="ECO:0000256" key="5">
    <source>
        <dbReference type="ARBA" id="ARBA00022679"/>
    </source>
</evidence>
<evidence type="ECO:0000256" key="11">
    <source>
        <dbReference type="ARBA" id="ARBA00030237"/>
    </source>
</evidence>
<keyword evidence="7 17" id="KW-0418">Kinase</keyword>
<dbReference type="EC" id="2.7.11.1" evidence="2"/>
<evidence type="ECO:0000256" key="10">
    <source>
        <dbReference type="ARBA" id="ARBA00023006"/>
    </source>
</evidence>
<feature type="compositionally biased region" description="Low complexity" evidence="15">
    <location>
        <begin position="691"/>
        <end position="708"/>
    </location>
</feature>
<dbReference type="PROSITE" id="PS50011">
    <property type="entry name" value="PROTEIN_KINASE_DOM"/>
    <property type="match status" value="1"/>
</dbReference>
<dbReference type="GO" id="GO:0061709">
    <property type="term" value="P:reticulophagy"/>
    <property type="evidence" value="ECO:0007669"/>
    <property type="project" value="TreeGrafter"/>
</dbReference>
<dbReference type="CDD" id="cd00180">
    <property type="entry name" value="PKc"/>
    <property type="match status" value="1"/>
</dbReference>
<evidence type="ECO:0000256" key="12">
    <source>
        <dbReference type="ARBA" id="ARBA00047899"/>
    </source>
</evidence>
<dbReference type="InterPro" id="IPR045269">
    <property type="entry name" value="Atg1-like"/>
</dbReference>
<keyword evidence="3" id="KW-0813">Transport</keyword>
<feature type="compositionally biased region" description="Polar residues" evidence="15">
    <location>
        <begin position="585"/>
        <end position="602"/>
    </location>
</feature>
<keyword evidence="6 14" id="KW-0547">Nucleotide-binding</keyword>
<feature type="binding site" evidence="14">
    <location>
        <position position="96"/>
    </location>
    <ligand>
        <name>ATP</name>
        <dbReference type="ChEBI" id="CHEBI:30616"/>
    </ligand>
</feature>
<dbReference type="InterPro" id="IPR008271">
    <property type="entry name" value="Ser/Thr_kinase_AS"/>
</dbReference>
<dbReference type="GO" id="GO:0034727">
    <property type="term" value="P:piecemeal microautophagy of the nucleus"/>
    <property type="evidence" value="ECO:0007669"/>
    <property type="project" value="TreeGrafter"/>
</dbReference>